<dbReference type="Pfam" id="PF10551">
    <property type="entry name" value="MULE"/>
    <property type="match status" value="1"/>
</dbReference>
<name>A0A085LN62_9BILA</name>
<evidence type="ECO:0000313" key="2">
    <source>
        <dbReference type="EMBL" id="KFD46408.1"/>
    </source>
</evidence>
<dbReference type="AlphaFoldDB" id="A0A085LN62"/>
<protein>
    <recommendedName>
        <fullName evidence="1">MULE transposase domain-containing protein</fullName>
    </recommendedName>
</protein>
<dbReference type="Proteomes" id="UP000030764">
    <property type="component" value="Unassembled WGS sequence"/>
</dbReference>
<accession>A0A085LN62</accession>
<organism evidence="2 3">
    <name type="scientific">Trichuris suis</name>
    <name type="common">pig whipworm</name>
    <dbReference type="NCBI Taxonomy" id="68888"/>
    <lineage>
        <taxon>Eukaryota</taxon>
        <taxon>Metazoa</taxon>
        <taxon>Ecdysozoa</taxon>
        <taxon>Nematoda</taxon>
        <taxon>Enoplea</taxon>
        <taxon>Dorylaimia</taxon>
        <taxon>Trichinellida</taxon>
        <taxon>Trichuridae</taxon>
        <taxon>Trichuris</taxon>
    </lineage>
</organism>
<evidence type="ECO:0000259" key="1">
    <source>
        <dbReference type="Pfam" id="PF10551"/>
    </source>
</evidence>
<proteinExistence type="predicted"/>
<keyword evidence="3" id="KW-1185">Reference proteome</keyword>
<reference evidence="2 3" key="1">
    <citation type="journal article" date="2014" name="Nat. Genet.">
        <title>Genome and transcriptome of the porcine whipworm Trichuris suis.</title>
        <authorList>
            <person name="Jex A.R."/>
            <person name="Nejsum P."/>
            <person name="Schwarz E.M."/>
            <person name="Hu L."/>
            <person name="Young N.D."/>
            <person name="Hall R.S."/>
            <person name="Korhonen P.K."/>
            <person name="Liao S."/>
            <person name="Thamsborg S."/>
            <person name="Xia J."/>
            <person name="Xu P."/>
            <person name="Wang S."/>
            <person name="Scheerlinck J.P."/>
            <person name="Hofmann A."/>
            <person name="Sternberg P.W."/>
            <person name="Wang J."/>
            <person name="Gasser R.B."/>
        </authorList>
    </citation>
    <scope>NUCLEOTIDE SEQUENCE [LARGE SCALE GENOMIC DNA]</scope>
    <source>
        <strain evidence="2">DCEP-RM93M</strain>
    </source>
</reference>
<feature type="domain" description="MULE transposase" evidence="1">
    <location>
        <begin position="19"/>
        <end position="108"/>
    </location>
</feature>
<dbReference type="EMBL" id="KL363373">
    <property type="protein sequence ID" value="KFD46408.1"/>
    <property type="molecule type" value="Genomic_DNA"/>
</dbReference>
<evidence type="ECO:0000313" key="3">
    <source>
        <dbReference type="Proteomes" id="UP000030764"/>
    </source>
</evidence>
<sequence>MLIFASKADIEKLSAASLWIMDGTFKTVPRLFYQLYTIHGALQTSRFSIFPLVYILMTGKSEEPYRRVFQELGDFGERNELHLRPSVIMTDLELSAINAARTEFPGTSGRATNNVLSTFFSFPDAMNKACFFHSSQCVWRKIQSCDLASTYADDENFSLATRHLTALALLRFDEIPEAFEELKPYLPEEAHEVTEWFAVN</sequence>
<dbReference type="InterPro" id="IPR018289">
    <property type="entry name" value="MULE_transposase_dom"/>
</dbReference>
<gene>
    <name evidence="2" type="ORF">M513_12711</name>
</gene>